<feature type="transmembrane region" description="Helical" evidence="6">
    <location>
        <begin position="163"/>
        <end position="183"/>
    </location>
</feature>
<evidence type="ECO:0000313" key="8">
    <source>
        <dbReference type="EMBL" id="ESN92976.1"/>
    </source>
</evidence>
<dbReference type="OrthoDB" id="9990906at2759"/>
<proteinExistence type="inferred from homology"/>
<dbReference type="eggNOG" id="KOG3656">
    <property type="taxonomic scope" value="Eukaryota"/>
</dbReference>
<evidence type="ECO:0000256" key="6">
    <source>
        <dbReference type="SAM" id="Phobius"/>
    </source>
</evidence>
<comment type="subcellular location">
    <subcellularLocation>
        <location evidence="1">Membrane</location>
    </subcellularLocation>
</comment>
<dbReference type="PROSITE" id="PS00237">
    <property type="entry name" value="G_PROTEIN_RECEP_F1_1"/>
    <property type="match status" value="1"/>
</dbReference>
<evidence type="ECO:0000256" key="2">
    <source>
        <dbReference type="ARBA" id="ARBA00022692"/>
    </source>
</evidence>
<accession>T1FZX7</accession>
<evidence type="ECO:0000313" key="9">
    <source>
        <dbReference type="EnsemblMetazoa" id="HelroP69644"/>
    </source>
</evidence>
<dbReference type="AlphaFoldDB" id="T1FZX7"/>
<gene>
    <name evidence="9" type="primary">20214375</name>
    <name evidence="8" type="ORF">HELRODRAFT_69644</name>
</gene>
<organism evidence="9 10">
    <name type="scientific">Helobdella robusta</name>
    <name type="common">Californian leech</name>
    <dbReference type="NCBI Taxonomy" id="6412"/>
    <lineage>
        <taxon>Eukaryota</taxon>
        <taxon>Metazoa</taxon>
        <taxon>Spiralia</taxon>
        <taxon>Lophotrochozoa</taxon>
        <taxon>Annelida</taxon>
        <taxon>Clitellata</taxon>
        <taxon>Hirudinea</taxon>
        <taxon>Rhynchobdellida</taxon>
        <taxon>Glossiphoniidae</taxon>
        <taxon>Helobdella</taxon>
    </lineage>
</organism>
<dbReference type="GeneID" id="20214375"/>
<dbReference type="GO" id="GO:0016020">
    <property type="term" value="C:membrane"/>
    <property type="evidence" value="ECO:0007669"/>
    <property type="project" value="UniProtKB-SubCell"/>
</dbReference>
<dbReference type="InterPro" id="IPR017452">
    <property type="entry name" value="GPCR_Rhodpsn_7TM"/>
</dbReference>
<keyword evidence="2 5" id="KW-0812">Transmembrane</keyword>
<dbReference type="InParanoid" id="T1FZX7"/>
<sequence>MFNYQAGHQNSVESYDYRHFESTSFYSSELSNVQNGNEASAQIDGVILTYVYPIIFIFGVLGNILSLSVLLRKNMRKKSMSSYLSVLSMFDTLSLTCWCLIPYIEYGNKFRLIDWSILTCKGSWFVNYAVGDLSVWLVVAVTVERFIAVCYPLKAAFMCRKKVALKVGSMAVSLLICLFIHSLKHLFNY</sequence>
<dbReference type="Proteomes" id="UP000015101">
    <property type="component" value="Unassembled WGS sequence"/>
</dbReference>
<keyword evidence="4 6" id="KW-0472">Membrane</keyword>
<evidence type="ECO:0000256" key="5">
    <source>
        <dbReference type="RuleBase" id="RU000688"/>
    </source>
</evidence>
<feature type="domain" description="G-protein coupled receptors family 1 profile" evidence="7">
    <location>
        <begin position="62"/>
        <end position="189"/>
    </location>
</feature>
<dbReference type="PROSITE" id="PS50262">
    <property type="entry name" value="G_PROTEIN_RECEP_F1_2"/>
    <property type="match status" value="1"/>
</dbReference>
<evidence type="ECO:0000259" key="7">
    <source>
        <dbReference type="PROSITE" id="PS50262"/>
    </source>
</evidence>
<feature type="transmembrane region" description="Helical" evidence="6">
    <location>
        <begin position="124"/>
        <end position="143"/>
    </location>
</feature>
<evidence type="ECO:0000256" key="1">
    <source>
        <dbReference type="ARBA" id="ARBA00004370"/>
    </source>
</evidence>
<dbReference type="STRING" id="6412.T1FZX7"/>
<keyword evidence="3 6" id="KW-1133">Transmembrane helix</keyword>
<keyword evidence="5" id="KW-0297">G-protein coupled receptor</keyword>
<dbReference type="InterPro" id="IPR052954">
    <property type="entry name" value="GPCR-Ligand_Int"/>
</dbReference>
<dbReference type="GO" id="GO:0008528">
    <property type="term" value="F:G protein-coupled peptide receptor activity"/>
    <property type="evidence" value="ECO:0007669"/>
    <property type="project" value="InterPro"/>
</dbReference>
<dbReference type="KEGG" id="hro:HELRODRAFT_69644"/>
<dbReference type="InterPro" id="IPR000276">
    <property type="entry name" value="GPCR_Rhodpsn"/>
</dbReference>
<dbReference type="EMBL" id="KB097639">
    <property type="protein sequence ID" value="ESN92976.1"/>
    <property type="molecule type" value="Genomic_DNA"/>
</dbReference>
<dbReference type="EMBL" id="AMQM01001948">
    <property type="status" value="NOT_ANNOTATED_CDS"/>
    <property type="molecule type" value="Genomic_DNA"/>
</dbReference>
<keyword evidence="10" id="KW-1185">Reference proteome</keyword>
<name>T1FZX7_HELRO</name>
<dbReference type="CTD" id="20214375"/>
<feature type="transmembrane region" description="Helical" evidence="6">
    <location>
        <begin position="83"/>
        <end position="104"/>
    </location>
</feature>
<dbReference type="PANTHER" id="PTHR46641">
    <property type="entry name" value="FMRFAMIDE RECEPTOR-RELATED"/>
    <property type="match status" value="1"/>
</dbReference>
<comment type="similarity">
    <text evidence="5">Belongs to the G-protein coupled receptor 1 family.</text>
</comment>
<keyword evidence="5" id="KW-0807">Transducer</keyword>
<evidence type="ECO:0000256" key="4">
    <source>
        <dbReference type="ARBA" id="ARBA00023136"/>
    </source>
</evidence>
<dbReference type="Gene3D" id="1.20.1070.10">
    <property type="entry name" value="Rhodopsin 7-helix transmembrane proteins"/>
    <property type="match status" value="1"/>
</dbReference>
<feature type="transmembrane region" description="Helical" evidence="6">
    <location>
        <begin position="50"/>
        <end position="71"/>
    </location>
</feature>
<reference evidence="8 10" key="2">
    <citation type="journal article" date="2013" name="Nature">
        <title>Insights into bilaterian evolution from three spiralian genomes.</title>
        <authorList>
            <person name="Simakov O."/>
            <person name="Marletaz F."/>
            <person name="Cho S.J."/>
            <person name="Edsinger-Gonzales E."/>
            <person name="Havlak P."/>
            <person name="Hellsten U."/>
            <person name="Kuo D.H."/>
            <person name="Larsson T."/>
            <person name="Lv J."/>
            <person name="Arendt D."/>
            <person name="Savage R."/>
            <person name="Osoegawa K."/>
            <person name="de Jong P."/>
            <person name="Grimwood J."/>
            <person name="Chapman J.A."/>
            <person name="Shapiro H."/>
            <person name="Aerts A."/>
            <person name="Otillar R.P."/>
            <person name="Terry A.Y."/>
            <person name="Boore J.L."/>
            <person name="Grigoriev I.V."/>
            <person name="Lindberg D.R."/>
            <person name="Seaver E.C."/>
            <person name="Weisblat D.A."/>
            <person name="Putnam N.H."/>
            <person name="Rokhsar D.S."/>
        </authorList>
    </citation>
    <scope>NUCLEOTIDE SEQUENCE</scope>
</reference>
<dbReference type="SUPFAM" id="SSF81321">
    <property type="entry name" value="Family A G protein-coupled receptor-like"/>
    <property type="match status" value="1"/>
</dbReference>
<dbReference type="HOGENOM" id="CLU_1435902_0_0_1"/>
<dbReference type="OMA" id="LIDWSIL"/>
<dbReference type="RefSeq" id="XP_009028852.1">
    <property type="nucleotide sequence ID" value="XM_009030604.1"/>
</dbReference>
<dbReference type="EnsemblMetazoa" id="HelroT69644">
    <property type="protein sequence ID" value="HelroP69644"/>
    <property type="gene ID" value="HelroG69644"/>
</dbReference>
<reference evidence="10" key="1">
    <citation type="submission" date="2012-12" db="EMBL/GenBank/DDBJ databases">
        <authorList>
            <person name="Hellsten U."/>
            <person name="Grimwood J."/>
            <person name="Chapman J.A."/>
            <person name="Shapiro H."/>
            <person name="Aerts A."/>
            <person name="Otillar R.P."/>
            <person name="Terry A.Y."/>
            <person name="Boore J.L."/>
            <person name="Simakov O."/>
            <person name="Marletaz F."/>
            <person name="Cho S.-J."/>
            <person name="Edsinger-Gonzales E."/>
            <person name="Havlak P."/>
            <person name="Kuo D.-H."/>
            <person name="Larsson T."/>
            <person name="Lv J."/>
            <person name="Arendt D."/>
            <person name="Savage R."/>
            <person name="Osoegawa K."/>
            <person name="de Jong P."/>
            <person name="Lindberg D.R."/>
            <person name="Seaver E.C."/>
            <person name="Weisblat D.A."/>
            <person name="Putnam N.H."/>
            <person name="Grigoriev I.V."/>
            <person name="Rokhsar D.S."/>
        </authorList>
    </citation>
    <scope>NUCLEOTIDE SEQUENCE</scope>
</reference>
<keyword evidence="5" id="KW-0675">Receptor</keyword>
<evidence type="ECO:0000256" key="3">
    <source>
        <dbReference type="ARBA" id="ARBA00022989"/>
    </source>
</evidence>
<dbReference type="PRINTS" id="PR00237">
    <property type="entry name" value="GPCRRHODOPSN"/>
</dbReference>
<dbReference type="InterPro" id="IPR019427">
    <property type="entry name" value="7TM_GPCR_serpentine_rcpt_Srw"/>
</dbReference>
<dbReference type="PANTHER" id="PTHR46641:SF25">
    <property type="entry name" value="CNMAMIDE RECEPTOR-RELATED"/>
    <property type="match status" value="1"/>
</dbReference>
<dbReference type="Pfam" id="PF10324">
    <property type="entry name" value="7TM_GPCR_Srw"/>
    <property type="match status" value="1"/>
</dbReference>
<reference evidence="9" key="3">
    <citation type="submission" date="2015-06" db="UniProtKB">
        <authorList>
            <consortium name="EnsemblMetazoa"/>
        </authorList>
    </citation>
    <scope>IDENTIFICATION</scope>
</reference>
<protein>
    <recommendedName>
        <fullName evidence="7">G-protein coupled receptors family 1 profile domain-containing protein</fullName>
    </recommendedName>
</protein>
<evidence type="ECO:0000313" key="10">
    <source>
        <dbReference type="Proteomes" id="UP000015101"/>
    </source>
</evidence>